<keyword evidence="2" id="KW-1133">Transmembrane helix</keyword>
<accession>A0A182TD68</accession>
<dbReference type="Proteomes" id="UP000075902">
    <property type="component" value="Unassembled WGS sequence"/>
</dbReference>
<dbReference type="GO" id="GO:0005789">
    <property type="term" value="C:endoplasmic reticulum membrane"/>
    <property type="evidence" value="ECO:0007669"/>
    <property type="project" value="TreeGrafter"/>
</dbReference>
<reference evidence="3" key="2">
    <citation type="submission" date="2020-05" db="UniProtKB">
        <authorList>
            <consortium name="EnsemblMetazoa"/>
        </authorList>
    </citation>
    <scope>IDENTIFICATION</scope>
    <source>
        <strain evidence="3">CM1001059</strain>
    </source>
</reference>
<dbReference type="PANTHER" id="PTHR45761:SF1">
    <property type="entry name" value="EXTENDED SYNAPTOTAGMIN-LIKE PROTEIN 2, ISOFORM C"/>
    <property type="match status" value="1"/>
</dbReference>
<dbReference type="STRING" id="34690.A0A182TD68"/>
<sequence length="144" mass="15683">MSDSLTDQHQSPDSPSSSEVDSLLQPPSSEASEMAGASKELSPEKQSAPPESSEVAKTKDDSIMTLLYSFAKKVVTVGIIYFVGYMGWSVAWLITPVILSVARESWRKTNDTRRSVAKASALANDKEVILARLHDLPAWVSVRS</sequence>
<dbReference type="InterPro" id="IPR051634">
    <property type="entry name" value="Extended_Synaptotagmin"/>
</dbReference>
<dbReference type="EnsemblMetazoa" id="AMEC000193-RA">
    <property type="protein sequence ID" value="AMEC000193-PA"/>
    <property type="gene ID" value="AMEC000193"/>
</dbReference>
<feature type="transmembrane region" description="Helical" evidence="2">
    <location>
        <begin position="74"/>
        <end position="99"/>
    </location>
</feature>
<organism evidence="3 4">
    <name type="scientific">Anopheles melas</name>
    <dbReference type="NCBI Taxonomy" id="34690"/>
    <lineage>
        <taxon>Eukaryota</taxon>
        <taxon>Metazoa</taxon>
        <taxon>Ecdysozoa</taxon>
        <taxon>Arthropoda</taxon>
        <taxon>Hexapoda</taxon>
        <taxon>Insecta</taxon>
        <taxon>Pterygota</taxon>
        <taxon>Neoptera</taxon>
        <taxon>Endopterygota</taxon>
        <taxon>Diptera</taxon>
        <taxon>Nematocera</taxon>
        <taxon>Culicoidea</taxon>
        <taxon>Culicidae</taxon>
        <taxon>Anophelinae</taxon>
        <taxon>Anopheles</taxon>
    </lineage>
</organism>
<keyword evidence="2" id="KW-0472">Membrane</keyword>
<dbReference type="GO" id="GO:0005509">
    <property type="term" value="F:calcium ion binding"/>
    <property type="evidence" value="ECO:0007669"/>
    <property type="project" value="TreeGrafter"/>
</dbReference>
<keyword evidence="2" id="KW-0812">Transmembrane</keyword>
<feature type="compositionally biased region" description="Low complexity" evidence="1">
    <location>
        <begin position="11"/>
        <end position="22"/>
    </location>
</feature>
<evidence type="ECO:0000256" key="2">
    <source>
        <dbReference type="SAM" id="Phobius"/>
    </source>
</evidence>
<dbReference type="GO" id="GO:0035091">
    <property type="term" value="F:phosphatidylinositol binding"/>
    <property type="evidence" value="ECO:0007669"/>
    <property type="project" value="TreeGrafter"/>
</dbReference>
<evidence type="ECO:0000313" key="3">
    <source>
        <dbReference type="EnsemblMetazoa" id="AMEC000193-PA"/>
    </source>
</evidence>
<keyword evidence="4" id="KW-1185">Reference proteome</keyword>
<proteinExistence type="predicted"/>
<reference evidence="4" key="1">
    <citation type="submission" date="2014-01" db="EMBL/GenBank/DDBJ databases">
        <title>The Genome Sequence of Anopheles melas CM1001059_A (V2).</title>
        <authorList>
            <consortium name="The Broad Institute Genomics Platform"/>
            <person name="Neafsey D.E."/>
            <person name="Besansky N."/>
            <person name="Howell P."/>
            <person name="Walton C."/>
            <person name="Young S.K."/>
            <person name="Zeng Q."/>
            <person name="Gargeya S."/>
            <person name="Fitzgerald M."/>
            <person name="Haas B."/>
            <person name="Abouelleil A."/>
            <person name="Allen A.W."/>
            <person name="Alvarado L."/>
            <person name="Arachchi H.M."/>
            <person name="Berlin A.M."/>
            <person name="Chapman S.B."/>
            <person name="Gainer-Dewar J."/>
            <person name="Goldberg J."/>
            <person name="Griggs A."/>
            <person name="Gujja S."/>
            <person name="Hansen M."/>
            <person name="Howarth C."/>
            <person name="Imamovic A."/>
            <person name="Ireland A."/>
            <person name="Larimer J."/>
            <person name="McCowan C."/>
            <person name="Murphy C."/>
            <person name="Pearson M."/>
            <person name="Poon T.W."/>
            <person name="Priest M."/>
            <person name="Roberts A."/>
            <person name="Saif S."/>
            <person name="Shea T."/>
            <person name="Sisk P."/>
            <person name="Sykes S."/>
            <person name="Wortman J."/>
            <person name="Nusbaum C."/>
            <person name="Birren B."/>
        </authorList>
    </citation>
    <scope>NUCLEOTIDE SEQUENCE [LARGE SCALE GENOMIC DNA]</scope>
    <source>
        <strain evidence="4">CM1001059</strain>
    </source>
</reference>
<dbReference type="GO" id="GO:0031210">
    <property type="term" value="F:phosphatidylcholine binding"/>
    <property type="evidence" value="ECO:0007669"/>
    <property type="project" value="TreeGrafter"/>
</dbReference>
<feature type="region of interest" description="Disordered" evidence="1">
    <location>
        <begin position="1"/>
        <end position="58"/>
    </location>
</feature>
<name>A0A182TD68_9DIPT</name>
<dbReference type="GO" id="GO:0005544">
    <property type="term" value="F:calcium-dependent phospholipid binding"/>
    <property type="evidence" value="ECO:0007669"/>
    <property type="project" value="TreeGrafter"/>
</dbReference>
<evidence type="ECO:0000256" key="1">
    <source>
        <dbReference type="SAM" id="MobiDB-lite"/>
    </source>
</evidence>
<dbReference type="VEuPathDB" id="VectorBase:AMEC000193"/>
<protein>
    <submittedName>
        <fullName evidence="3">Uncharacterized protein</fullName>
    </submittedName>
</protein>
<dbReference type="GO" id="GO:0008429">
    <property type="term" value="F:phosphatidylethanolamine binding"/>
    <property type="evidence" value="ECO:0007669"/>
    <property type="project" value="TreeGrafter"/>
</dbReference>
<dbReference type="AlphaFoldDB" id="A0A182TD68"/>
<dbReference type="PANTHER" id="PTHR45761">
    <property type="entry name" value="EXTENDED SYNAPTOTAGMIN-LIKE PROTEIN 2, ISOFORM C"/>
    <property type="match status" value="1"/>
</dbReference>
<evidence type="ECO:0000313" key="4">
    <source>
        <dbReference type="Proteomes" id="UP000075902"/>
    </source>
</evidence>